<keyword evidence="1" id="KW-0812">Transmembrane</keyword>
<comment type="caution">
    <text evidence="2">The sequence shown here is derived from an EMBL/GenBank/DDBJ whole genome shotgun (WGS) entry which is preliminary data.</text>
</comment>
<keyword evidence="3" id="KW-1185">Reference proteome</keyword>
<gene>
    <name evidence="2" type="ORF">HMPREF0204_14498</name>
</gene>
<proteinExistence type="predicted"/>
<evidence type="ECO:0000256" key="1">
    <source>
        <dbReference type="SAM" id="Phobius"/>
    </source>
</evidence>
<accession>A0ABN0AQU1</accession>
<evidence type="ECO:0008006" key="4">
    <source>
        <dbReference type="Google" id="ProtNLM"/>
    </source>
</evidence>
<dbReference type="EMBL" id="ACKQ02000007">
    <property type="protein sequence ID" value="EFK35429.1"/>
    <property type="molecule type" value="Genomic_DNA"/>
</dbReference>
<evidence type="ECO:0000313" key="2">
    <source>
        <dbReference type="EMBL" id="EFK35429.1"/>
    </source>
</evidence>
<dbReference type="Proteomes" id="UP000002969">
    <property type="component" value="Unassembled WGS sequence"/>
</dbReference>
<protein>
    <recommendedName>
        <fullName evidence="4">VanZ family protein</fullName>
    </recommendedName>
</protein>
<feature type="transmembrane region" description="Helical" evidence="1">
    <location>
        <begin position="6"/>
        <end position="25"/>
    </location>
</feature>
<evidence type="ECO:0000313" key="3">
    <source>
        <dbReference type="Proteomes" id="UP000002969"/>
    </source>
</evidence>
<organism evidence="2 3">
    <name type="scientific">Chryseobacterium gleum ATCC 35910</name>
    <dbReference type="NCBI Taxonomy" id="525257"/>
    <lineage>
        <taxon>Bacteria</taxon>
        <taxon>Pseudomonadati</taxon>
        <taxon>Bacteroidota</taxon>
        <taxon>Flavobacteriia</taxon>
        <taxon>Flavobacteriales</taxon>
        <taxon>Weeksellaceae</taxon>
        <taxon>Chryseobacterium group</taxon>
        <taxon>Chryseobacterium</taxon>
    </lineage>
</organism>
<reference evidence="2" key="1">
    <citation type="submission" date="2010-06" db="EMBL/GenBank/DDBJ databases">
        <authorList>
            <person name="Muzny D."/>
            <person name="Qin X."/>
            <person name="Buhay C."/>
            <person name="Dugan-Rocha S."/>
            <person name="Ding Y."/>
            <person name="Chen G."/>
            <person name="Hawes A."/>
            <person name="Holder M."/>
            <person name="Jhangiani S."/>
            <person name="Johnson A."/>
            <person name="Khan Z."/>
            <person name="Li Z."/>
            <person name="Liu W."/>
            <person name="Liu X."/>
            <person name="Perez L."/>
            <person name="Shen H."/>
            <person name="Wang Q."/>
            <person name="Watt J."/>
            <person name="Xi L."/>
            <person name="Xin Y."/>
            <person name="Zhou J."/>
            <person name="Deng J."/>
            <person name="Jiang H."/>
            <person name="Liu Y."/>
            <person name="Qu J."/>
            <person name="Song X.-Z."/>
            <person name="Zhang L."/>
            <person name="Villasana D."/>
            <person name="Johnson A."/>
            <person name="Liu J."/>
            <person name="Liyanage D."/>
            <person name="Lorensuhewa L."/>
            <person name="Robinson T."/>
            <person name="Song A."/>
            <person name="Song B.-B."/>
            <person name="Dinh H."/>
            <person name="Thornton R."/>
            <person name="Coyle M."/>
            <person name="Francisco L."/>
            <person name="Jackson L."/>
            <person name="Javaid M."/>
            <person name="Korchina V."/>
            <person name="Kovar C."/>
            <person name="Mata R."/>
            <person name="Mathew T."/>
            <person name="Ngo R."/>
            <person name="Nguyen L."/>
            <person name="Nguyen N."/>
            <person name="Okwuonu G."/>
            <person name="Ongeri F."/>
            <person name="Pham C."/>
            <person name="Simmons D."/>
            <person name="Wilczek-Boney K."/>
            <person name="Hale W."/>
            <person name="Jakkamsetti A."/>
            <person name="Pham P."/>
            <person name="Ruth R."/>
            <person name="San Lucas F."/>
            <person name="Warren J."/>
            <person name="Zhang J."/>
            <person name="Zhao Z."/>
            <person name="Zhou C."/>
            <person name="Zhu D."/>
            <person name="Lee S."/>
            <person name="Bess C."/>
            <person name="Blankenburg K."/>
            <person name="Forbes L."/>
            <person name="Fu Q."/>
            <person name="Gubbala S."/>
            <person name="Hirani K."/>
            <person name="Jayaseelan J.C."/>
            <person name="Lara F."/>
            <person name="Munidasa M."/>
            <person name="Palculict T."/>
            <person name="Patil S."/>
            <person name="Pu L.-L."/>
            <person name="Saada N."/>
            <person name="Tang L."/>
            <person name="Weissenberger G."/>
            <person name="Zhu Y."/>
            <person name="Hemphill L."/>
            <person name="Shang Y."/>
            <person name="Youmans B."/>
            <person name="Ayvaz T."/>
            <person name="Ross M."/>
            <person name="Santibanez J."/>
            <person name="Aqrawi P."/>
            <person name="Gross S."/>
            <person name="Joshi V."/>
            <person name="Fowler G."/>
            <person name="Nazareth L."/>
            <person name="Reid J."/>
            <person name="Worley K."/>
            <person name="Petrosino J."/>
            <person name="Highlander S."/>
            <person name="Gibbs R."/>
        </authorList>
    </citation>
    <scope>NUCLEOTIDE SEQUENCE [LARGE SCALE GENOMIC DNA]</scope>
    <source>
        <strain evidence="2">ATCC 35910</strain>
    </source>
</reference>
<keyword evidence="1" id="KW-0472">Membrane</keyword>
<keyword evidence="1" id="KW-1133">Transmembrane helix</keyword>
<name>A0ABN0AQU1_CHRGE</name>
<sequence length="50" mass="6007">MKRSFIFYLLSFIFYLLSFIFYLLLLHLQYQKGNGVLPYPTALQKLMTPD</sequence>